<accession>Q5P2X0</accession>
<dbReference type="GO" id="GO:0008745">
    <property type="term" value="F:N-acetylmuramoyl-L-alanine amidase activity"/>
    <property type="evidence" value="ECO:0007669"/>
    <property type="project" value="UniProtKB-EC"/>
</dbReference>
<dbReference type="EC" id="3.5.1.28" evidence="5"/>
<dbReference type="GO" id="GO:0009254">
    <property type="term" value="P:peptidoglycan turnover"/>
    <property type="evidence" value="ECO:0007669"/>
    <property type="project" value="TreeGrafter"/>
</dbReference>
<dbReference type="RefSeq" id="WP_011238032.1">
    <property type="nucleotide sequence ID" value="NC_006513.1"/>
</dbReference>
<gene>
    <name evidence="14" type="primary">ampD</name>
    <name evidence="14" type="ORF">ebA3910</name>
</gene>
<dbReference type="NCBIfam" id="NF008758">
    <property type="entry name" value="PRK11789.1"/>
    <property type="match status" value="1"/>
</dbReference>
<keyword evidence="9" id="KW-0862">Zinc</keyword>
<evidence type="ECO:0000256" key="8">
    <source>
        <dbReference type="ARBA" id="ARBA00022801"/>
    </source>
</evidence>
<evidence type="ECO:0000256" key="11">
    <source>
        <dbReference type="ARBA" id="ARBA00039257"/>
    </source>
</evidence>
<keyword evidence="7" id="KW-0479">Metal-binding</keyword>
<evidence type="ECO:0000256" key="12">
    <source>
        <dbReference type="ARBA" id="ARBA00042615"/>
    </source>
</evidence>
<feature type="domain" description="N-acetylmuramoyl-L-alanine amidase" evidence="13">
    <location>
        <begin position="38"/>
        <end position="186"/>
    </location>
</feature>
<organism evidence="14 15">
    <name type="scientific">Aromatoleum aromaticum (strain DSM 19018 / LMG 30748 / EbN1)</name>
    <name type="common">Azoarcus sp. (strain EbN1)</name>
    <dbReference type="NCBI Taxonomy" id="76114"/>
    <lineage>
        <taxon>Bacteria</taxon>
        <taxon>Pseudomonadati</taxon>
        <taxon>Pseudomonadota</taxon>
        <taxon>Betaproteobacteria</taxon>
        <taxon>Rhodocyclales</taxon>
        <taxon>Rhodocyclaceae</taxon>
        <taxon>Aromatoleum</taxon>
    </lineage>
</organism>
<dbReference type="SMART" id="SM00644">
    <property type="entry name" value="Ami_2"/>
    <property type="match status" value="1"/>
</dbReference>
<dbReference type="CDD" id="cd06583">
    <property type="entry name" value="PGRP"/>
    <property type="match status" value="1"/>
</dbReference>
<dbReference type="PANTHER" id="PTHR30417:SF4">
    <property type="entry name" value="1,6-ANHYDRO-N-ACETYLMURAMYL-L-ALANINE AMIDASE AMPD"/>
    <property type="match status" value="1"/>
</dbReference>
<dbReference type="Pfam" id="PF01510">
    <property type="entry name" value="Amidase_2"/>
    <property type="match status" value="1"/>
</dbReference>
<reference evidence="14 15" key="1">
    <citation type="journal article" date="2005" name="Arch. Microbiol.">
        <title>The genome sequence of an anaerobic aromatic-degrading denitrifying bacterium, strain EbN1.</title>
        <authorList>
            <person name="Rabus R."/>
            <person name="Kube M."/>
            <person name="Heider J."/>
            <person name="Beck A."/>
            <person name="Heitmann K."/>
            <person name="Widdel F."/>
            <person name="Reinhardt R."/>
        </authorList>
    </citation>
    <scope>NUCLEOTIDE SEQUENCE [LARGE SCALE GENOMIC DNA]</scope>
    <source>
        <strain evidence="14 15">EbN1</strain>
    </source>
</reference>
<evidence type="ECO:0000256" key="9">
    <source>
        <dbReference type="ARBA" id="ARBA00022833"/>
    </source>
</evidence>
<keyword evidence="8" id="KW-0378">Hydrolase</keyword>
<proteinExistence type="inferred from homology"/>
<comment type="similarity">
    <text evidence="4">Belongs to the N-acetylmuramoyl-L-alanine amidase 2 family.</text>
</comment>
<sequence length="221" mass="23922">MTSSTEAGRPEVPDERGARDALPVFADGWLTGTERCVSPNFDRRPEGCGVSLVVVHAISLPPDEFGGPGVWQLFTNALDPAAHPYYATIRALRVSAHFFIARDGRLMQFVSADRRAWHAGASNWRGRKRCNDFSLGIELEGCDTLPFEAAQYERLAALVRTLCAHYPIEEVVGHSDIAPGRKTDPGPFFDWERLGALLAGPGAVAVRGTQPPRPAAGAETG</sequence>
<dbReference type="InterPro" id="IPR002502">
    <property type="entry name" value="Amidase_domain"/>
</dbReference>
<dbReference type="eggNOG" id="COG3023">
    <property type="taxonomic scope" value="Bacteria"/>
</dbReference>
<dbReference type="GO" id="GO:0009253">
    <property type="term" value="P:peptidoglycan catabolic process"/>
    <property type="evidence" value="ECO:0007669"/>
    <property type="project" value="InterPro"/>
</dbReference>
<keyword evidence="6" id="KW-0963">Cytoplasm</keyword>
<keyword evidence="15" id="KW-1185">Reference proteome</keyword>
<dbReference type="Gene3D" id="3.40.80.10">
    <property type="entry name" value="Peptidoglycan recognition protein-like"/>
    <property type="match status" value="1"/>
</dbReference>
<evidence type="ECO:0000313" key="15">
    <source>
        <dbReference type="Proteomes" id="UP000006552"/>
    </source>
</evidence>
<keyword evidence="10" id="KW-0961">Cell wall biogenesis/degradation</keyword>
<evidence type="ECO:0000256" key="7">
    <source>
        <dbReference type="ARBA" id="ARBA00022723"/>
    </source>
</evidence>
<evidence type="ECO:0000259" key="13">
    <source>
        <dbReference type="SMART" id="SM00644"/>
    </source>
</evidence>
<dbReference type="InterPro" id="IPR036505">
    <property type="entry name" value="Amidase/PGRP_sf"/>
</dbReference>
<comment type="subcellular location">
    <subcellularLocation>
        <location evidence="3">Cytoplasm</location>
    </subcellularLocation>
</comment>
<dbReference type="KEGG" id="eba:ebA3910"/>
<name>Q5P2X0_AROAE</name>
<evidence type="ECO:0000256" key="4">
    <source>
        <dbReference type="ARBA" id="ARBA00007553"/>
    </source>
</evidence>
<evidence type="ECO:0000256" key="3">
    <source>
        <dbReference type="ARBA" id="ARBA00004496"/>
    </source>
</evidence>
<dbReference type="InterPro" id="IPR051206">
    <property type="entry name" value="NAMLAA_amidase_2"/>
</dbReference>
<evidence type="ECO:0000256" key="5">
    <source>
        <dbReference type="ARBA" id="ARBA00011901"/>
    </source>
</evidence>
<protein>
    <recommendedName>
        <fullName evidence="11">1,6-anhydro-N-acetylmuramyl-L-alanine amidase AmpD</fullName>
        <ecNumber evidence="5">3.5.1.28</ecNumber>
    </recommendedName>
    <alternativeName>
        <fullName evidence="12">N-acetylmuramoyl-L-alanine amidase</fullName>
    </alternativeName>
</protein>
<dbReference type="GO" id="GO:0046872">
    <property type="term" value="F:metal ion binding"/>
    <property type="evidence" value="ECO:0007669"/>
    <property type="project" value="UniProtKB-KW"/>
</dbReference>
<evidence type="ECO:0000256" key="10">
    <source>
        <dbReference type="ARBA" id="ARBA00023316"/>
    </source>
</evidence>
<dbReference type="PANTHER" id="PTHR30417">
    <property type="entry name" value="N-ACETYLMURAMOYL-L-ALANINE AMIDASE AMID"/>
    <property type="match status" value="1"/>
</dbReference>
<dbReference type="OrthoDB" id="9794842at2"/>
<comment type="catalytic activity">
    <reaction evidence="1">
        <text>Hydrolyzes the link between N-acetylmuramoyl residues and L-amino acid residues in certain cell-wall glycopeptides.</text>
        <dbReference type="EC" id="3.5.1.28"/>
    </reaction>
</comment>
<evidence type="ECO:0000256" key="6">
    <source>
        <dbReference type="ARBA" id="ARBA00022490"/>
    </source>
</evidence>
<evidence type="ECO:0000256" key="2">
    <source>
        <dbReference type="ARBA" id="ARBA00001947"/>
    </source>
</evidence>
<dbReference type="STRING" id="76114.ebA3910"/>
<dbReference type="EMBL" id="CR555306">
    <property type="protein sequence ID" value="CAI08344.1"/>
    <property type="molecule type" value="Genomic_DNA"/>
</dbReference>
<dbReference type="HOGENOM" id="CLU_049290_1_0_4"/>
<comment type="cofactor">
    <cofactor evidence="2">
        <name>Zn(2+)</name>
        <dbReference type="ChEBI" id="CHEBI:29105"/>
    </cofactor>
</comment>
<dbReference type="AlphaFoldDB" id="Q5P2X0"/>
<evidence type="ECO:0000313" key="14">
    <source>
        <dbReference type="EMBL" id="CAI08344.1"/>
    </source>
</evidence>
<dbReference type="Proteomes" id="UP000006552">
    <property type="component" value="Chromosome"/>
</dbReference>
<dbReference type="GO" id="GO:0005737">
    <property type="term" value="C:cytoplasm"/>
    <property type="evidence" value="ECO:0007669"/>
    <property type="project" value="UniProtKB-SubCell"/>
</dbReference>
<evidence type="ECO:0000256" key="1">
    <source>
        <dbReference type="ARBA" id="ARBA00001561"/>
    </source>
</evidence>
<dbReference type="SUPFAM" id="SSF55846">
    <property type="entry name" value="N-acetylmuramoyl-L-alanine amidase-like"/>
    <property type="match status" value="1"/>
</dbReference>
<dbReference type="GO" id="GO:0071555">
    <property type="term" value="P:cell wall organization"/>
    <property type="evidence" value="ECO:0007669"/>
    <property type="project" value="UniProtKB-KW"/>
</dbReference>